<dbReference type="GO" id="GO:0016020">
    <property type="term" value="C:membrane"/>
    <property type="evidence" value="ECO:0007669"/>
    <property type="project" value="UniProtKB-SubCell"/>
</dbReference>
<dbReference type="GO" id="GO:0005315">
    <property type="term" value="F:phosphate transmembrane transporter activity"/>
    <property type="evidence" value="ECO:0007669"/>
    <property type="project" value="InterPro"/>
</dbReference>
<evidence type="ECO:0000313" key="10">
    <source>
        <dbReference type="Proteomes" id="UP001054945"/>
    </source>
</evidence>
<reference evidence="9 10" key="1">
    <citation type="submission" date="2021-06" db="EMBL/GenBank/DDBJ databases">
        <title>Caerostris extrusa draft genome.</title>
        <authorList>
            <person name="Kono N."/>
            <person name="Arakawa K."/>
        </authorList>
    </citation>
    <scope>NUCLEOTIDE SEQUENCE [LARGE SCALE GENOMIC DNA]</scope>
</reference>
<sequence length="144" mass="15413">MYLNAIGPVIAIWLIYQDGSVAQNEESPFWLMLYGGFGISVGLWVWGQKVIKTIGEDLTKINPSNGFCIELGAALTVLMASKIGLPISTTHCKVGSIVFVGWARSRDGVSWKLVRTIIFAWILTLPASSALSAAAMAILVAVAS</sequence>
<evidence type="ECO:0000256" key="3">
    <source>
        <dbReference type="ARBA" id="ARBA00022448"/>
    </source>
</evidence>
<feature type="transmembrane region" description="Helical" evidence="8">
    <location>
        <begin position="29"/>
        <end position="46"/>
    </location>
</feature>
<protein>
    <submittedName>
        <fullName evidence="9">Sodium-dependent phosphate transporter 1-B</fullName>
    </submittedName>
</protein>
<keyword evidence="10" id="KW-1185">Reference proteome</keyword>
<evidence type="ECO:0000313" key="9">
    <source>
        <dbReference type="EMBL" id="GIX85786.1"/>
    </source>
</evidence>
<evidence type="ECO:0000256" key="4">
    <source>
        <dbReference type="ARBA" id="ARBA00022592"/>
    </source>
</evidence>
<keyword evidence="6 8" id="KW-1133">Transmembrane helix</keyword>
<dbReference type="InterPro" id="IPR001204">
    <property type="entry name" value="Phos_transporter"/>
</dbReference>
<evidence type="ECO:0000256" key="2">
    <source>
        <dbReference type="ARBA" id="ARBA00009916"/>
    </source>
</evidence>
<evidence type="ECO:0000256" key="8">
    <source>
        <dbReference type="SAM" id="Phobius"/>
    </source>
</evidence>
<keyword evidence="7 8" id="KW-0472">Membrane</keyword>
<keyword evidence="3" id="KW-0813">Transport</keyword>
<gene>
    <name evidence="9" type="primary">slc20a1b</name>
    <name evidence="9" type="ORF">CEXT_577201</name>
</gene>
<evidence type="ECO:0000256" key="6">
    <source>
        <dbReference type="ARBA" id="ARBA00022989"/>
    </source>
</evidence>
<keyword evidence="5 8" id="KW-0812">Transmembrane</keyword>
<evidence type="ECO:0000256" key="5">
    <source>
        <dbReference type="ARBA" id="ARBA00022692"/>
    </source>
</evidence>
<name>A0AAV4NLZ4_CAEEX</name>
<dbReference type="GO" id="GO:0035435">
    <property type="term" value="P:phosphate ion transmembrane transport"/>
    <property type="evidence" value="ECO:0007669"/>
    <property type="project" value="TreeGrafter"/>
</dbReference>
<comment type="caution">
    <text evidence="9">The sequence shown here is derived from an EMBL/GenBank/DDBJ whole genome shotgun (WGS) entry which is preliminary data.</text>
</comment>
<comment type="subcellular location">
    <subcellularLocation>
        <location evidence="1">Membrane</location>
        <topology evidence="1">Multi-pass membrane protein</topology>
    </subcellularLocation>
</comment>
<dbReference type="Pfam" id="PF01384">
    <property type="entry name" value="PHO4"/>
    <property type="match status" value="1"/>
</dbReference>
<evidence type="ECO:0000256" key="1">
    <source>
        <dbReference type="ARBA" id="ARBA00004141"/>
    </source>
</evidence>
<feature type="transmembrane region" description="Helical" evidence="8">
    <location>
        <begin position="118"/>
        <end position="143"/>
    </location>
</feature>
<dbReference type="Proteomes" id="UP001054945">
    <property type="component" value="Unassembled WGS sequence"/>
</dbReference>
<dbReference type="PANTHER" id="PTHR11101:SF80">
    <property type="entry name" value="PHOSPHATE TRANSPORTER"/>
    <property type="match status" value="1"/>
</dbReference>
<accession>A0AAV4NLZ4</accession>
<keyword evidence="4" id="KW-0592">Phosphate transport</keyword>
<proteinExistence type="inferred from homology"/>
<dbReference type="EMBL" id="BPLR01003542">
    <property type="protein sequence ID" value="GIX85786.1"/>
    <property type="molecule type" value="Genomic_DNA"/>
</dbReference>
<dbReference type="AlphaFoldDB" id="A0AAV4NLZ4"/>
<comment type="similarity">
    <text evidence="2">Belongs to the inorganic phosphate transporter (PiT) (TC 2.A.20) family.</text>
</comment>
<organism evidence="9 10">
    <name type="scientific">Caerostris extrusa</name>
    <name type="common">Bark spider</name>
    <name type="synonym">Caerostris bankana</name>
    <dbReference type="NCBI Taxonomy" id="172846"/>
    <lineage>
        <taxon>Eukaryota</taxon>
        <taxon>Metazoa</taxon>
        <taxon>Ecdysozoa</taxon>
        <taxon>Arthropoda</taxon>
        <taxon>Chelicerata</taxon>
        <taxon>Arachnida</taxon>
        <taxon>Araneae</taxon>
        <taxon>Araneomorphae</taxon>
        <taxon>Entelegynae</taxon>
        <taxon>Araneoidea</taxon>
        <taxon>Araneidae</taxon>
        <taxon>Caerostris</taxon>
    </lineage>
</organism>
<dbReference type="PANTHER" id="PTHR11101">
    <property type="entry name" value="PHOSPHATE TRANSPORTER"/>
    <property type="match status" value="1"/>
</dbReference>
<evidence type="ECO:0000256" key="7">
    <source>
        <dbReference type="ARBA" id="ARBA00023136"/>
    </source>
</evidence>